<feature type="short sequence motif" description="GXSXG" evidence="4">
    <location>
        <begin position="40"/>
        <end position="44"/>
    </location>
</feature>
<sequence>MGLNAPLALALQGGGSHGAFTWGVLDGLLSAGMRPAGMSGTSAGALNAAALAAGWAAGGKKSARASLRALWEGIGQINAPLPSPWRSDGAFQGQTLKAVTQMVSPYQFNPTGFNPLRRLLGECLDWEALRAADQWPLFIAATEVATGRLRLFQRHELSVDALLASTCIPTLFQAVEIDGRFYWDGGFAANPALLPLIETAPSSDLMLVQLLPEYTPGMPPRRVEGILQRSRELGFSAHLLRELEWLAVMQSDSGWLGRWSISRRRRRVARLRFHHLDGGAAVTGQSGASPLDTDSGSLDALHDAGQTAARHWLEAHAGSIGRRSSRPLSDFGAYRPGGADP</sequence>
<feature type="active site" description="Proton acceptor" evidence="4">
    <location>
        <position position="184"/>
    </location>
</feature>
<dbReference type="PANTHER" id="PTHR14226:SF78">
    <property type="entry name" value="SLR0060 PROTEIN"/>
    <property type="match status" value="1"/>
</dbReference>
<evidence type="ECO:0000313" key="7">
    <source>
        <dbReference type="EMBL" id="TVO65701.1"/>
    </source>
</evidence>
<reference evidence="7 8" key="1">
    <citation type="submission" date="2019-07" db="EMBL/GenBank/DDBJ databases">
        <title>Reclasification of Spiribacter aquaticus.</title>
        <authorList>
            <person name="Leon M.J."/>
            <person name="Sanchez-Porro C."/>
            <person name="Ventosa A."/>
        </authorList>
    </citation>
    <scope>NUCLEOTIDE SEQUENCE [LARGE SCALE GENOMIC DNA]</scope>
    <source>
        <strain evidence="7 8">SP30</strain>
    </source>
</reference>
<dbReference type="AlphaFoldDB" id="A0A557RKK7"/>
<dbReference type="InterPro" id="IPR002641">
    <property type="entry name" value="PNPLA_dom"/>
</dbReference>
<feature type="short sequence motif" description="DGA/G" evidence="4">
    <location>
        <begin position="184"/>
        <end position="186"/>
    </location>
</feature>
<accession>A0A557RKK7</accession>
<evidence type="ECO:0000256" key="4">
    <source>
        <dbReference type="PROSITE-ProRule" id="PRU01161"/>
    </source>
</evidence>
<dbReference type="InterPro" id="IPR016035">
    <property type="entry name" value="Acyl_Trfase/lysoPLipase"/>
</dbReference>
<proteinExistence type="predicted"/>
<protein>
    <submittedName>
        <fullName evidence="7">Patatin-like phospholipase family protein</fullName>
    </submittedName>
</protein>
<feature type="active site" description="Nucleophile" evidence="4">
    <location>
        <position position="42"/>
    </location>
</feature>
<evidence type="ECO:0000256" key="3">
    <source>
        <dbReference type="ARBA" id="ARBA00023098"/>
    </source>
</evidence>
<dbReference type="PROSITE" id="PS51635">
    <property type="entry name" value="PNPLA"/>
    <property type="match status" value="1"/>
</dbReference>
<keyword evidence="1 4" id="KW-0378">Hydrolase</keyword>
<dbReference type="SUPFAM" id="SSF52151">
    <property type="entry name" value="FabD/lysophospholipase-like"/>
    <property type="match status" value="1"/>
</dbReference>
<feature type="domain" description="PNPLA" evidence="6">
    <location>
        <begin position="9"/>
        <end position="197"/>
    </location>
</feature>
<keyword evidence="3 4" id="KW-0443">Lipid metabolism</keyword>
<feature type="short sequence motif" description="GXGXXG" evidence="4">
    <location>
        <begin position="13"/>
        <end position="18"/>
    </location>
</feature>
<dbReference type="GO" id="GO:0016787">
    <property type="term" value="F:hydrolase activity"/>
    <property type="evidence" value="ECO:0007669"/>
    <property type="project" value="UniProtKB-UniRule"/>
</dbReference>
<dbReference type="EMBL" id="VMKP01000002">
    <property type="protein sequence ID" value="TVO65701.1"/>
    <property type="molecule type" value="Genomic_DNA"/>
</dbReference>
<evidence type="ECO:0000256" key="5">
    <source>
        <dbReference type="SAM" id="MobiDB-lite"/>
    </source>
</evidence>
<keyword evidence="2 4" id="KW-0442">Lipid degradation</keyword>
<dbReference type="PANTHER" id="PTHR14226">
    <property type="entry name" value="NEUROPATHY TARGET ESTERASE/SWISS CHEESE D.MELANOGASTER"/>
    <property type="match status" value="1"/>
</dbReference>
<evidence type="ECO:0000313" key="8">
    <source>
        <dbReference type="Proteomes" id="UP000316688"/>
    </source>
</evidence>
<comment type="caution">
    <text evidence="7">The sequence shown here is derived from an EMBL/GenBank/DDBJ whole genome shotgun (WGS) entry which is preliminary data.</text>
</comment>
<keyword evidence="8" id="KW-1185">Reference proteome</keyword>
<organism evidence="7 8">
    <name type="scientific">Spiribacter aquaticus</name>
    <dbReference type="NCBI Taxonomy" id="1935996"/>
    <lineage>
        <taxon>Bacteria</taxon>
        <taxon>Pseudomonadati</taxon>
        <taxon>Pseudomonadota</taxon>
        <taxon>Gammaproteobacteria</taxon>
        <taxon>Chromatiales</taxon>
        <taxon>Ectothiorhodospiraceae</taxon>
        <taxon>Spiribacter</taxon>
    </lineage>
</organism>
<feature type="region of interest" description="Disordered" evidence="5">
    <location>
        <begin position="322"/>
        <end position="341"/>
    </location>
</feature>
<dbReference type="InterPro" id="IPR050301">
    <property type="entry name" value="NTE"/>
</dbReference>
<dbReference type="GO" id="GO:0016042">
    <property type="term" value="P:lipid catabolic process"/>
    <property type="evidence" value="ECO:0007669"/>
    <property type="project" value="UniProtKB-UniRule"/>
</dbReference>
<name>A0A557RKK7_9GAMM</name>
<evidence type="ECO:0000259" key="6">
    <source>
        <dbReference type="PROSITE" id="PS51635"/>
    </source>
</evidence>
<dbReference type="Proteomes" id="UP000316688">
    <property type="component" value="Unassembled WGS sequence"/>
</dbReference>
<dbReference type="Pfam" id="PF01734">
    <property type="entry name" value="Patatin"/>
    <property type="match status" value="1"/>
</dbReference>
<evidence type="ECO:0000256" key="2">
    <source>
        <dbReference type="ARBA" id="ARBA00022963"/>
    </source>
</evidence>
<evidence type="ECO:0000256" key="1">
    <source>
        <dbReference type="ARBA" id="ARBA00022801"/>
    </source>
</evidence>
<gene>
    <name evidence="7" type="ORF">FPL11_04160</name>
</gene>
<dbReference type="Gene3D" id="3.40.1090.10">
    <property type="entry name" value="Cytosolic phospholipase A2 catalytic domain"/>
    <property type="match status" value="2"/>
</dbReference>